<gene>
    <name evidence="1" type="ORF">RCC_03594</name>
</gene>
<evidence type="ECO:0000313" key="1">
    <source>
        <dbReference type="EMBL" id="CZT17758.1"/>
    </source>
</evidence>
<reference evidence="1 2" key="1">
    <citation type="submission" date="2016-03" db="EMBL/GenBank/DDBJ databases">
        <authorList>
            <person name="Ploux O."/>
        </authorList>
    </citation>
    <scope>NUCLEOTIDE SEQUENCE [LARGE SCALE GENOMIC DNA]</scope>
    <source>
        <strain evidence="1 2">URUG2</strain>
    </source>
</reference>
<dbReference type="Proteomes" id="UP000225277">
    <property type="component" value="Unassembled WGS sequence"/>
</dbReference>
<organism evidence="1 2">
    <name type="scientific">Ramularia collo-cygni</name>
    <dbReference type="NCBI Taxonomy" id="112498"/>
    <lineage>
        <taxon>Eukaryota</taxon>
        <taxon>Fungi</taxon>
        <taxon>Dikarya</taxon>
        <taxon>Ascomycota</taxon>
        <taxon>Pezizomycotina</taxon>
        <taxon>Dothideomycetes</taxon>
        <taxon>Dothideomycetidae</taxon>
        <taxon>Mycosphaerellales</taxon>
        <taxon>Mycosphaerellaceae</taxon>
        <taxon>Ramularia</taxon>
    </lineage>
</organism>
<dbReference type="RefSeq" id="XP_023624649.1">
    <property type="nucleotide sequence ID" value="XM_023768881.1"/>
</dbReference>
<name>A0A2D3USH8_9PEZI</name>
<proteinExistence type="predicted"/>
<accession>A0A2D3USH8</accession>
<keyword evidence="2" id="KW-1185">Reference proteome</keyword>
<dbReference type="GeneID" id="35598795"/>
<dbReference type="EMBL" id="FJUY01000004">
    <property type="protein sequence ID" value="CZT17758.1"/>
    <property type="molecule type" value="Genomic_DNA"/>
</dbReference>
<sequence length="141" mass="16149">MPHCTKCQRFHAPGQLNAFDNGWGELQLPGSLCECGDECSELDCISTCECEECPRTRYFWSPHLFWTSPGGLYENYESMYANGLGFYRYREGFVIDYENCTPLELKTFVKQRRIPDPCVKFMHRLSQGPHALVLLHQAAGG</sequence>
<dbReference type="OrthoDB" id="3636858at2759"/>
<dbReference type="AlphaFoldDB" id="A0A2D3USH8"/>
<evidence type="ECO:0000313" key="2">
    <source>
        <dbReference type="Proteomes" id="UP000225277"/>
    </source>
</evidence>
<protein>
    <submittedName>
        <fullName evidence="1">Uncharacterized protein</fullName>
    </submittedName>
</protein>